<evidence type="ECO:0000256" key="3">
    <source>
        <dbReference type="ARBA" id="ARBA00022692"/>
    </source>
</evidence>
<evidence type="ECO:0000313" key="7">
    <source>
        <dbReference type="EMBL" id="OGJ10601.1"/>
    </source>
</evidence>
<feature type="transmembrane region" description="Helical" evidence="6">
    <location>
        <begin position="226"/>
        <end position="255"/>
    </location>
</feature>
<gene>
    <name evidence="7" type="ORF">A2456_02590</name>
</gene>
<keyword evidence="3 6" id="KW-0812">Transmembrane</keyword>
<feature type="transmembrane region" description="Helical" evidence="6">
    <location>
        <begin position="262"/>
        <end position="285"/>
    </location>
</feature>
<evidence type="ECO:0000256" key="5">
    <source>
        <dbReference type="ARBA" id="ARBA00023136"/>
    </source>
</evidence>
<organism evidence="7 8">
    <name type="scientific">Candidatus Nomurabacteria bacterium RIFOXYC2_FULL_36_19</name>
    <dbReference type="NCBI Taxonomy" id="1801806"/>
    <lineage>
        <taxon>Bacteria</taxon>
        <taxon>Candidatus Nomuraibacteriota</taxon>
    </lineage>
</organism>
<dbReference type="Proteomes" id="UP000178975">
    <property type="component" value="Unassembled WGS sequence"/>
</dbReference>
<feature type="transmembrane region" description="Helical" evidence="6">
    <location>
        <begin position="201"/>
        <end position="220"/>
    </location>
</feature>
<feature type="transmembrane region" description="Helical" evidence="6">
    <location>
        <begin position="9"/>
        <end position="26"/>
    </location>
</feature>
<comment type="caution">
    <text evidence="7">The sequence shown here is derived from an EMBL/GenBank/DDBJ whole genome shotgun (WGS) entry which is preliminary data.</text>
</comment>
<keyword evidence="4 6" id="KW-1133">Transmembrane helix</keyword>
<comment type="similarity">
    <text evidence="2">Belongs to the autoinducer-2 exporter (AI-2E) (TC 2.A.86) family.</text>
</comment>
<protein>
    <recommendedName>
        <fullName evidence="9">AI-2E family transporter</fullName>
    </recommendedName>
</protein>
<sequence>MQTKTIEKYFFFGLLSATLIFAFFIFQPFWIVLVLGASLSIVLYPVYLWLKKINLSNSLASILTLLFFIIVLCIPFFGVGSIVFNQSQDLYRSVVNNGNSLPLLDSFENKINKILPNDAPFKMKEAISTFLSFLTSNITNIFNTTITAVFSFVLLLLSIFYFLKDGESWRKTFLKISPLSDADDEKILNKLSRTINSVIKGYLLIAFIQGTLMAIGLAIFHVPNWALWGAVAGVASILPPFGTAVVSIPAVIFLYTTGQTGLALGLLIWATLIVGLGDNLLSPFIVGHNIKIPPFLILFSVLGGISLLGPVGILIGPLTVSLLYALTEIYRSEFQ</sequence>
<keyword evidence="5 6" id="KW-0472">Membrane</keyword>
<evidence type="ECO:0000256" key="2">
    <source>
        <dbReference type="ARBA" id="ARBA00009773"/>
    </source>
</evidence>
<evidence type="ECO:0000256" key="1">
    <source>
        <dbReference type="ARBA" id="ARBA00004141"/>
    </source>
</evidence>
<evidence type="ECO:0008006" key="9">
    <source>
        <dbReference type="Google" id="ProtNLM"/>
    </source>
</evidence>
<dbReference type="PANTHER" id="PTHR21716">
    <property type="entry name" value="TRANSMEMBRANE PROTEIN"/>
    <property type="match status" value="1"/>
</dbReference>
<dbReference type="Pfam" id="PF01594">
    <property type="entry name" value="AI-2E_transport"/>
    <property type="match status" value="1"/>
</dbReference>
<evidence type="ECO:0000256" key="6">
    <source>
        <dbReference type="SAM" id="Phobius"/>
    </source>
</evidence>
<evidence type="ECO:0000256" key="4">
    <source>
        <dbReference type="ARBA" id="ARBA00022989"/>
    </source>
</evidence>
<proteinExistence type="inferred from homology"/>
<evidence type="ECO:0000313" key="8">
    <source>
        <dbReference type="Proteomes" id="UP000178975"/>
    </source>
</evidence>
<dbReference type="GO" id="GO:0016020">
    <property type="term" value="C:membrane"/>
    <property type="evidence" value="ECO:0007669"/>
    <property type="project" value="UniProtKB-SubCell"/>
</dbReference>
<name>A0A1F6YW10_9BACT</name>
<feature type="transmembrane region" description="Helical" evidence="6">
    <location>
        <begin position="141"/>
        <end position="163"/>
    </location>
</feature>
<feature type="transmembrane region" description="Helical" evidence="6">
    <location>
        <begin position="62"/>
        <end position="84"/>
    </location>
</feature>
<feature type="transmembrane region" description="Helical" evidence="6">
    <location>
        <begin position="297"/>
        <end position="326"/>
    </location>
</feature>
<accession>A0A1F6YW10</accession>
<dbReference type="AlphaFoldDB" id="A0A1F6YW10"/>
<dbReference type="InterPro" id="IPR002549">
    <property type="entry name" value="AI-2E-like"/>
</dbReference>
<reference evidence="7 8" key="1">
    <citation type="journal article" date="2016" name="Nat. Commun.">
        <title>Thousands of microbial genomes shed light on interconnected biogeochemical processes in an aquifer system.</title>
        <authorList>
            <person name="Anantharaman K."/>
            <person name="Brown C.T."/>
            <person name="Hug L.A."/>
            <person name="Sharon I."/>
            <person name="Castelle C.J."/>
            <person name="Probst A.J."/>
            <person name="Thomas B.C."/>
            <person name="Singh A."/>
            <person name="Wilkins M.J."/>
            <person name="Karaoz U."/>
            <person name="Brodie E.L."/>
            <person name="Williams K.H."/>
            <person name="Hubbard S.S."/>
            <person name="Banfield J.F."/>
        </authorList>
    </citation>
    <scope>NUCLEOTIDE SEQUENCE [LARGE SCALE GENOMIC DNA]</scope>
</reference>
<feature type="transmembrane region" description="Helical" evidence="6">
    <location>
        <begin position="32"/>
        <end position="50"/>
    </location>
</feature>
<dbReference type="EMBL" id="MFWE01000006">
    <property type="protein sequence ID" value="OGJ10601.1"/>
    <property type="molecule type" value="Genomic_DNA"/>
</dbReference>
<dbReference type="PANTHER" id="PTHR21716:SF4">
    <property type="entry name" value="TRANSMEMBRANE PROTEIN 245"/>
    <property type="match status" value="1"/>
</dbReference>
<comment type="subcellular location">
    <subcellularLocation>
        <location evidence="1">Membrane</location>
        <topology evidence="1">Multi-pass membrane protein</topology>
    </subcellularLocation>
</comment>